<feature type="compositionally biased region" description="Basic and acidic residues" evidence="1">
    <location>
        <begin position="435"/>
        <end position="454"/>
    </location>
</feature>
<feature type="chain" id="PRO_5042923882" evidence="2">
    <location>
        <begin position="19"/>
        <end position="679"/>
    </location>
</feature>
<sequence>MSRLLWQLLEWLVPDTSSFEDADNRSSFQHDIWTRRRGASNPSKSQFHRGTQSLINSPERNIHHRESKDKQLRRSVSFSSDGFQCRKDVAPLSDECSPPQNVLTESKDTSVVCPPELLAEEDESKQIVLSLKKKKGLESGDQDSVTMASSRRRSLPGNQGEPGSFSRFSFHRRFSMQGARRTAAARRRFHLPYNDIIRTESARICENGIQEEESPVATVPCTQDQIPLHKRGLAYSRRRPMKTRSDYSLHQEERNTSDTNSSVACNNSRGFVDMSSSLLTLDSQNFMNGEASEDLEEAWSSSSVSSGSAVGMAPGCHYLCESSLILEALGDEGISAASTLGRSGDEAAVALPVTPSSTSASSAFSSMVGGPHSSLRSNLKHKGQIRRKRSDSGHSVTFDLPEDCDNLGGSRDRICDETEPLTKCMKEQTNRLKLNVKRERNGDQEHTAEEEKRAGSPIYYDCDAFHENVSNGFPDRAESQRVNSLGSCDNDDLWHQNGGDDEREPRDQHQTYTWHQSQFHLVNDSSDENVGIDYQNGGAHLAEHERRAPVTSERMREEYARPLEPGTFHTEDGPYLPLPPLAAPHPPSPIPPHLLASLAWSSGESECSPGSSTREPDSGYWGTGDGAVVAGKKGVKVVTHGKEYYLPYAYLHQGRLKLRIVRGTTSFMLQYVVGMATNL</sequence>
<feature type="compositionally biased region" description="Basic residues" evidence="1">
    <location>
        <begin position="378"/>
        <end position="389"/>
    </location>
</feature>
<feature type="region of interest" description="Disordered" evidence="1">
    <location>
        <begin position="237"/>
        <end position="264"/>
    </location>
</feature>
<keyword evidence="4" id="KW-1185">Reference proteome</keyword>
<feature type="compositionally biased region" description="Basic and acidic residues" evidence="1">
    <location>
        <begin position="243"/>
        <end position="256"/>
    </location>
</feature>
<keyword evidence="2" id="KW-0732">Signal</keyword>
<dbReference type="AlphaFoldDB" id="A0AAN8ZNC6"/>
<evidence type="ECO:0000313" key="3">
    <source>
        <dbReference type="EMBL" id="KAK7000767.1"/>
    </source>
</evidence>
<name>A0AAN8ZNC6_HALRR</name>
<feature type="region of interest" description="Disordered" evidence="1">
    <location>
        <begin position="435"/>
        <end position="455"/>
    </location>
</feature>
<feature type="region of interest" description="Disordered" evidence="1">
    <location>
        <begin position="471"/>
        <end position="509"/>
    </location>
</feature>
<gene>
    <name evidence="3" type="ORF">SK128_020138</name>
</gene>
<evidence type="ECO:0000256" key="1">
    <source>
        <dbReference type="SAM" id="MobiDB-lite"/>
    </source>
</evidence>
<comment type="caution">
    <text evidence="3">The sequence shown here is derived from an EMBL/GenBank/DDBJ whole genome shotgun (WGS) entry which is preliminary data.</text>
</comment>
<feature type="compositionally biased region" description="Basic and acidic residues" evidence="1">
    <location>
        <begin position="60"/>
        <end position="72"/>
    </location>
</feature>
<proteinExistence type="predicted"/>
<reference evidence="3 4" key="1">
    <citation type="submission" date="2023-11" db="EMBL/GenBank/DDBJ databases">
        <title>Halocaridina rubra genome assembly.</title>
        <authorList>
            <person name="Smith C."/>
        </authorList>
    </citation>
    <scope>NUCLEOTIDE SEQUENCE [LARGE SCALE GENOMIC DNA]</scope>
    <source>
        <strain evidence="3">EP-1</strain>
        <tissue evidence="3">Whole</tissue>
    </source>
</reference>
<feature type="compositionally biased region" description="Polar residues" evidence="1">
    <location>
        <begin position="40"/>
        <end position="59"/>
    </location>
</feature>
<evidence type="ECO:0000313" key="4">
    <source>
        <dbReference type="Proteomes" id="UP001381693"/>
    </source>
</evidence>
<feature type="region of interest" description="Disordered" evidence="1">
    <location>
        <begin position="35"/>
        <end position="75"/>
    </location>
</feature>
<feature type="region of interest" description="Disordered" evidence="1">
    <location>
        <begin position="359"/>
        <end position="400"/>
    </location>
</feature>
<feature type="signal peptide" evidence="2">
    <location>
        <begin position="1"/>
        <end position="18"/>
    </location>
</feature>
<feature type="compositionally biased region" description="Basic and acidic residues" evidence="1">
    <location>
        <begin position="492"/>
        <end position="509"/>
    </location>
</feature>
<accession>A0AAN8ZNC6</accession>
<organism evidence="3 4">
    <name type="scientific">Halocaridina rubra</name>
    <name type="common">Hawaiian red shrimp</name>
    <dbReference type="NCBI Taxonomy" id="373956"/>
    <lineage>
        <taxon>Eukaryota</taxon>
        <taxon>Metazoa</taxon>
        <taxon>Ecdysozoa</taxon>
        <taxon>Arthropoda</taxon>
        <taxon>Crustacea</taxon>
        <taxon>Multicrustacea</taxon>
        <taxon>Malacostraca</taxon>
        <taxon>Eumalacostraca</taxon>
        <taxon>Eucarida</taxon>
        <taxon>Decapoda</taxon>
        <taxon>Pleocyemata</taxon>
        <taxon>Caridea</taxon>
        <taxon>Atyoidea</taxon>
        <taxon>Atyidae</taxon>
        <taxon>Halocaridina</taxon>
    </lineage>
</organism>
<feature type="region of interest" description="Disordered" evidence="1">
    <location>
        <begin position="134"/>
        <end position="169"/>
    </location>
</feature>
<evidence type="ECO:0000256" key="2">
    <source>
        <dbReference type="SAM" id="SignalP"/>
    </source>
</evidence>
<dbReference type="Proteomes" id="UP001381693">
    <property type="component" value="Unassembled WGS sequence"/>
</dbReference>
<protein>
    <submittedName>
        <fullName evidence="3">Uncharacterized protein</fullName>
    </submittedName>
</protein>
<dbReference type="EMBL" id="JAXCGZ010024024">
    <property type="protein sequence ID" value="KAK7000767.1"/>
    <property type="molecule type" value="Genomic_DNA"/>
</dbReference>